<dbReference type="PANTHER" id="PTHR41260">
    <property type="entry name" value="PROTEIN ECSC"/>
    <property type="match status" value="1"/>
</dbReference>
<keyword evidence="2" id="KW-1185">Reference proteome</keyword>
<protein>
    <submittedName>
        <fullName evidence="1">Staphylolytic protease PREPROENZYME LASA</fullName>
    </submittedName>
</protein>
<dbReference type="PANTHER" id="PTHR41260:SF1">
    <property type="entry name" value="PROTEIN ECSC"/>
    <property type="match status" value="1"/>
</dbReference>
<gene>
    <name evidence="1" type="ORF">C5F48_09865</name>
</gene>
<reference evidence="1 2" key="1">
    <citation type="submission" date="2018-03" db="EMBL/GenBank/DDBJ databases">
        <title>Cereibacter changlensis.</title>
        <authorList>
            <person name="Meyer T.E."/>
            <person name="Miller S."/>
            <person name="Lodha T."/>
            <person name="Gandham S."/>
            <person name="Chintalapati S."/>
            <person name="Chintalapati V.R."/>
        </authorList>
    </citation>
    <scope>NUCLEOTIDE SEQUENCE [LARGE SCALE GENOMIC DNA]</scope>
    <source>
        <strain evidence="1 2">JA139</strain>
    </source>
</reference>
<dbReference type="AlphaFoldDB" id="A0A2T4JVG8"/>
<dbReference type="GO" id="GO:0006508">
    <property type="term" value="P:proteolysis"/>
    <property type="evidence" value="ECO:0007669"/>
    <property type="project" value="UniProtKB-KW"/>
</dbReference>
<evidence type="ECO:0000313" key="2">
    <source>
        <dbReference type="Proteomes" id="UP000241010"/>
    </source>
</evidence>
<proteinExistence type="predicted"/>
<dbReference type="GO" id="GO:0008233">
    <property type="term" value="F:peptidase activity"/>
    <property type="evidence" value="ECO:0007669"/>
    <property type="project" value="UniProtKB-KW"/>
</dbReference>
<sequence length="253" mass="26181">MTQPATKLPAPLTDPAPEIAALALRFNRANGPVMALMNRIGGSVEHRMTMLPAPVQRQIELAIRRALEQGHRIAGAGRAAPLGPRSAPALAALTGAAGGAGGIATSIAELPVTITLILHAIRRAAEAEGFDPDDPAIRVECLRVFSAGGPLSQDDGVNSSFIGARIALSGSAMQKVIASVVPKLAAAFGQKLMAQAVPILGAVAGATLNAAYLSYYREIAEIRFALLRLSQTHGAPQVLTAFQNAVAPPKLNR</sequence>
<organism evidence="1 2">
    <name type="scientific">Cereibacter changlensis JA139</name>
    <dbReference type="NCBI Taxonomy" id="1188249"/>
    <lineage>
        <taxon>Bacteria</taxon>
        <taxon>Pseudomonadati</taxon>
        <taxon>Pseudomonadota</taxon>
        <taxon>Alphaproteobacteria</taxon>
        <taxon>Rhodobacterales</taxon>
        <taxon>Paracoccaceae</taxon>
        <taxon>Cereibacter</taxon>
    </lineage>
</organism>
<dbReference type="Proteomes" id="UP000241010">
    <property type="component" value="Unassembled WGS sequence"/>
</dbReference>
<keyword evidence="1" id="KW-0378">Hydrolase</keyword>
<evidence type="ECO:0000313" key="1">
    <source>
        <dbReference type="EMBL" id="PTE21894.1"/>
    </source>
</evidence>
<accession>A0A2T4JVG8</accession>
<dbReference type="RefSeq" id="WP_107663740.1">
    <property type="nucleotide sequence ID" value="NZ_PZKG01000035.1"/>
</dbReference>
<dbReference type="Pfam" id="PF12787">
    <property type="entry name" value="EcsC"/>
    <property type="match status" value="1"/>
</dbReference>
<comment type="caution">
    <text evidence="1">The sequence shown here is derived from an EMBL/GenBank/DDBJ whole genome shotgun (WGS) entry which is preliminary data.</text>
</comment>
<dbReference type="OrthoDB" id="7569638at2"/>
<name>A0A2T4JVG8_9RHOB</name>
<keyword evidence="1" id="KW-0645">Protease</keyword>
<dbReference type="InterPro" id="IPR024787">
    <property type="entry name" value="EcsC"/>
</dbReference>
<dbReference type="EMBL" id="PZKG01000035">
    <property type="protein sequence ID" value="PTE21894.1"/>
    <property type="molecule type" value="Genomic_DNA"/>
</dbReference>